<dbReference type="OrthoDB" id="1708823at2759"/>
<evidence type="ECO:0000313" key="1">
    <source>
        <dbReference type="EMBL" id="CAI4211501.1"/>
    </source>
</evidence>
<proteinExistence type="predicted"/>
<dbReference type="EMBL" id="CALLCH030000002">
    <property type="protein sequence ID" value="CAI4211501.1"/>
    <property type="molecule type" value="Genomic_DNA"/>
</dbReference>
<dbReference type="Proteomes" id="UP000838763">
    <property type="component" value="Unassembled WGS sequence"/>
</dbReference>
<organism evidence="1 2">
    <name type="scientific">Parascedosporium putredinis</name>
    <dbReference type="NCBI Taxonomy" id="1442378"/>
    <lineage>
        <taxon>Eukaryota</taxon>
        <taxon>Fungi</taxon>
        <taxon>Dikarya</taxon>
        <taxon>Ascomycota</taxon>
        <taxon>Pezizomycotina</taxon>
        <taxon>Sordariomycetes</taxon>
        <taxon>Hypocreomycetidae</taxon>
        <taxon>Microascales</taxon>
        <taxon>Microascaceae</taxon>
        <taxon>Parascedosporium</taxon>
    </lineage>
</organism>
<gene>
    <name evidence="1" type="ORF">PPNO1_LOCUS1285</name>
</gene>
<sequence>MAKHAELGLPAETLTSGVIRQFLQGLAQDVINVLGRTQQPIQNTVVFDGDRMEAQMYALHPPSELGTRTNGATKSEGVAANSGVATVEIED</sequence>
<keyword evidence="2" id="KW-1185">Reference proteome</keyword>
<evidence type="ECO:0000313" key="2">
    <source>
        <dbReference type="Proteomes" id="UP000838763"/>
    </source>
</evidence>
<dbReference type="AlphaFoldDB" id="A0A9P1GWA5"/>
<protein>
    <submittedName>
        <fullName evidence="1">Uncharacterized protein</fullName>
    </submittedName>
</protein>
<reference evidence="1" key="1">
    <citation type="submission" date="2022-11" db="EMBL/GenBank/DDBJ databases">
        <authorList>
            <person name="Scott C."/>
            <person name="Bruce N."/>
        </authorList>
    </citation>
    <scope>NUCLEOTIDE SEQUENCE</scope>
</reference>
<comment type="caution">
    <text evidence="1">The sequence shown here is derived from an EMBL/GenBank/DDBJ whole genome shotgun (WGS) entry which is preliminary data.</text>
</comment>
<name>A0A9P1GWA5_9PEZI</name>
<dbReference type="Gene3D" id="3.40.50.720">
    <property type="entry name" value="NAD(P)-binding Rossmann-like Domain"/>
    <property type="match status" value="1"/>
</dbReference>
<accession>A0A9P1GWA5</accession>